<dbReference type="EMBL" id="JGZB01000002">
    <property type="protein sequence ID" value="KFI69276.1"/>
    <property type="molecule type" value="Genomic_DNA"/>
</dbReference>
<dbReference type="eggNOG" id="COG1512">
    <property type="taxonomic scope" value="Bacteria"/>
</dbReference>
<proteinExistence type="predicted"/>
<evidence type="ECO:0000313" key="4">
    <source>
        <dbReference type="Proteomes" id="UP000029052"/>
    </source>
</evidence>
<evidence type="ECO:0000313" key="3">
    <source>
        <dbReference type="EMBL" id="KFI69276.1"/>
    </source>
</evidence>
<keyword evidence="4" id="KW-1185">Reference proteome</keyword>
<dbReference type="AlphaFoldDB" id="A0A087BE26"/>
<evidence type="ECO:0000256" key="2">
    <source>
        <dbReference type="SAM" id="Phobius"/>
    </source>
</evidence>
<dbReference type="RefSeq" id="WP_152593292.1">
    <property type="nucleotide sequence ID" value="NZ_JGZB01000002.1"/>
</dbReference>
<feature type="region of interest" description="Disordered" evidence="1">
    <location>
        <begin position="86"/>
        <end position="132"/>
    </location>
</feature>
<comment type="caution">
    <text evidence="3">The sequence shown here is derived from an EMBL/GenBank/DDBJ whole genome shotgun (WGS) entry which is preliminary data.</text>
</comment>
<keyword evidence="2" id="KW-1133">Transmembrane helix</keyword>
<feature type="transmembrane region" description="Helical" evidence="2">
    <location>
        <begin position="134"/>
        <end position="155"/>
    </location>
</feature>
<feature type="compositionally biased region" description="Pro residues" evidence="1">
    <location>
        <begin position="107"/>
        <end position="126"/>
    </location>
</feature>
<dbReference type="Proteomes" id="UP000029052">
    <property type="component" value="Unassembled WGS sequence"/>
</dbReference>
<name>A0A087BE26_9BIFI</name>
<feature type="region of interest" description="Disordered" evidence="1">
    <location>
        <begin position="1"/>
        <end position="49"/>
    </location>
</feature>
<feature type="region of interest" description="Disordered" evidence="1">
    <location>
        <begin position="377"/>
        <end position="404"/>
    </location>
</feature>
<evidence type="ECO:0000256" key="1">
    <source>
        <dbReference type="SAM" id="MobiDB-lite"/>
    </source>
</evidence>
<gene>
    <name evidence="3" type="ORF">BMAGN_1044</name>
</gene>
<feature type="transmembrane region" description="Helical" evidence="2">
    <location>
        <begin position="327"/>
        <end position="348"/>
    </location>
</feature>
<reference evidence="3 4" key="1">
    <citation type="submission" date="2014-03" db="EMBL/GenBank/DDBJ databases">
        <title>Genomics of Bifidobacteria.</title>
        <authorList>
            <person name="Ventura M."/>
            <person name="Milani C."/>
            <person name="Lugli G.A."/>
        </authorList>
    </citation>
    <scope>NUCLEOTIDE SEQUENCE [LARGE SCALE GENOMIC DNA]</scope>
    <source>
        <strain evidence="3 4">LMG 11591</strain>
    </source>
</reference>
<sequence>MGRPGAGSGGSRSSGGHGAGRSSGGHRMGGGNRPRGGSGSSGGFGFGGFGRGNYSPGYSGYGGGSRGGGEFLGGLLGGLIGSSLSNSGQRNRSPYANGPIINVTPPAGGPTPPVQPFPQQQPPRQPNQPRKQSHAAAIFGVIVVVILLVIFWAAMTPSSSGAGANGIPASTVNREKIDTGLAFNNDCVQDQLGWISNVSQTERQLQTFYNKTGVQPYVVLKSYDPSLKTDSQKEQYSQQWYEDHIHNEGTFLFMYFAEQNAESDVGYMTYVAGKQTTSVMDSQAVDIFWAYMDQYWYSNMSTGGVIVKTFDSTADRIMERTTTTQDVLKYVAIAVGIIAVGIVIVVLIRQKYKRDKQKAEETERILNTPLPVDDSLLNKYEGGANNRHSSTGPTDAPGNNNPTI</sequence>
<keyword evidence="2" id="KW-0472">Membrane</keyword>
<accession>A0A087BE26</accession>
<organism evidence="3 4">
    <name type="scientific">Bifidobacterium magnum</name>
    <dbReference type="NCBI Taxonomy" id="1692"/>
    <lineage>
        <taxon>Bacteria</taxon>
        <taxon>Bacillati</taxon>
        <taxon>Actinomycetota</taxon>
        <taxon>Actinomycetes</taxon>
        <taxon>Bifidobacteriales</taxon>
        <taxon>Bifidobacteriaceae</taxon>
        <taxon>Bifidobacterium</taxon>
    </lineage>
</organism>
<keyword evidence="2" id="KW-0812">Transmembrane</keyword>
<feature type="compositionally biased region" description="Polar residues" evidence="1">
    <location>
        <begin position="386"/>
        <end position="404"/>
    </location>
</feature>
<dbReference type="STRING" id="1692.BMAGN_1044"/>
<protein>
    <submittedName>
        <fullName evidence="3">PE-PGRS family protein</fullName>
    </submittedName>
</protein>